<gene>
    <name evidence="1" type="ORF">PSJ8397_01054</name>
</gene>
<dbReference type="OrthoDB" id="7867642at2"/>
<dbReference type="PROSITE" id="PS51257">
    <property type="entry name" value="PROKAR_LIPOPROTEIN"/>
    <property type="match status" value="1"/>
</dbReference>
<dbReference type="EMBL" id="FWFT01000002">
    <property type="protein sequence ID" value="SLN26393.1"/>
    <property type="molecule type" value="Genomic_DNA"/>
</dbReference>
<dbReference type="AlphaFoldDB" id="A0A1Y5RZB6"/>
<accession>A0A1Y5RZB6</accession>
<organism evidence="1 2">
    <name type="scientific">Pseudooctadecabacter jejudonensis</name>
    <dbReference type="NCBI Taxonomy" id="1391910"/>
    <lineage>
        <taxon>Bacteria</taxon>
        <taxon>Pseudomonadati</taxon>
        <taxon>Pseudomonadota</taxon>
        <taxon>Alphaproteobacteria</taxon>
        <taxon>Rhodobacterales</taxon>
        <taxon>Paracoccaceae</taxon>
        <taxon>Pseudooctadecabacter</taxon>
    </lineage>
</organism>
<dbReference type="Proteomes" id="UP000193623">
    <property type="component" value="Unassembled WGS sequence"/>
</dbReference>
<evidence type="ECO:0000313" key="1">
    <source>
        <dbReference type="EMBL" id="SLN26393.1"/>
    </source>
</evidence>
<proteinExistence type="predicted"/>
<evidence type="ECO:0008006" key="3">
    <source>
        <dbReference type="Google" id="ProtNLM"/>
    </source>
</evidence>
<name>A0A1Y5RZB6_9RHOB</name>
<dbReference type="RefSeq" id="WP_085863534.1">
    <property type="nucleotide sequence ID" value="NZ_FWFT01000002.1"/>
</dbReference>
<keyword evidence="2" id="KW-1185">Reference proteome</keyword>
<evidence type="ECO:0000313" key="2">
    <source>
        <dbReference type="Proteomes" id="UP000193623"/>
    </source>
</evidence>
<reference evidence="1 2" key="1">
    <citation type="submission" date="2017-03" db="EMBL/GenBank/DDBJ databases">
        <authorList>
            <person name="Afonso C.L."/>
            <person name="Miller P.J."/>
            <person name="Scott M.A."/>
            <person name="Spackman E."/>
            <person name="Goraichik I."/>
            <person name="Dimitrov K.M."/>
            <person name="Suarez D.L."/>
            <person name="Swayne D.E."/>
        </authorList>
    </citation>
    <scope>NUCLEOTIDE SEQUENCE [LARGE SCALE GENOMIC DNA]</scope>
    <source>
        <strain evidence="1 2">CECT 8397</strain>
    </source>
</reference>
<protein>
    <recommendedName>
        <fullName evidence="3">Succinate dehydrogenase</fullName>
    </recommendedName>
</protein>
<sequence length="100" mass="9901">MTKSFAFLAAAALTLSACDMVEIAAVDTGRDAARAVVAPIVADTVPGPAGQVLTNCIIDNATGDELLVLAAQGASADNITLVSNILARPATVTCATSGLT</sequence>